<accession>A0A178IJS1</accession>
<evidence type="ECO:0000256" key="2">
    <source>
        <dbReference type="ARBA" id="ARBA00005745"/>
    </source>
</evidence>
<evidence type="ECO:0000256" key="1">
    <source>
        <dbReference type="ARBA" id="ARBA00004651"/>
    </source>
</evidence>
<dbReference type="STRING" id="1184151.AW736_11580"/>
<dbReference type="EMBL" id="LRRQ01000076">
    <property type="protein sequence ID" value="OAM89941.1"/>
    <property type="molecule type" value="Genomic_DNA"/>
</dbReference>
<dbReference type="PANTHER" id="PTHR30012">
    <property type="entry name" value="GENERAL SECRETION PATHWAY PROTEIN"/>
    <property type="match status" value="1"/>
</dbReference>
<evidence type="ECO:0000256" key="4">
    <source>
        <dbReference type="ARBA" id="ARBA00022692"/>
    </source>
</evidence>
<name>A0A178IJS1_9BACT</name>
<keyword evidence="3" id="KW-1003">Cell membrane</keyword>
<gene>
    <name evidence="9" type="ORF">AW736_11580</name>
</gene>
<comment type="subcellular location">
    <subcellularLocation>
        <location evidence="1">Cell membrane</location>
        <topology evidence="1">Multi-pass membrane protein</topology>
    </subcellularLocation>
</comment>
<dbReference type="Proteomes" id="UP000078486">
    <property type="component" value="Unassembled WGS sequence"/>
</dbReference>
<dbReference type="InterPro" id="IPR018076">
    <property type="entry name" value="T2SS_GspF_dom"/>
</dbReference>
<evidence type="ECO:0000256" key="6">
    <source>
        <dbReference type="ARBA" id="ARBA00023136"/>
    </source>
</evidence>
<dbReference type="PRINTS" id="PR00812">
    <property type="entry name" value="BCTERIALGSPF"/>
</dbReference>
<feature type="transmembrane region" description="Helical" evidence="7">
    <location>
        <begin position="216"/>
        <end position="236"/>
    </location>
</feature>
<evidence type="ECO:0000256" key="5">
    <source>
        <dbReference type="ARBA" id="ARBA00022989"/>
    </source>
</evidence>
<keyword evidence="6 7" id="KW-0472">Membrane</keyword>
<keyword evidence="5 7" id="KW-1133">Transmembrane helix</keyword>
<evidence type="ECO:0000313" key="9">
    <source>
        <dbReference type="EMBL" id="OAM89941.1"/>
    </source>
</evidence>
<dbReference type="InterPro" id="IPR042094">
    <property type="entry name" value="T2SS_GspF_sf"/>
</dbReference>
<feature type="transmembrane region" description="Helical" evidence="7">
    <location>
        <begin position="165"/>
        <end position="185"/>
    </location>
</feature>
<dbReference type="AlphaFoldDB" id="A0A178IJS1"/>
<evidence type="ECO:0000259" key="8">
    <source>
        <dbReference type="Pfam" id="PF00482"/>
    </source>
</evidence>
<keyword evidence="4 7" id="KW-0812">Transmembrane</keyword>
<feature type="transmembrane region" description="Helical" evidence="7">
    <location>
        <begin position="366"/>
        <end position="387"/>
    </location>
</feature>
<comment type="similarity">
    <text evidence="2">Belongs to the GSP F family.</text>
</comment>
<dbReference type="Pfam" id="PF00482">
    <property type="entry name" value="T2SSF"/>
    <property type="match status" value="2"/>
</dbReference>
<feature type="domain" description="Type II secretion system protein GspF" evidence="8">
    <location>
        <begin position="65"/>
        <end position="187"/>
    </location>
</feature>
<dbReference type="InterPro" id="IPR003004">
    <property type="entry name" value="GspF/PilC"/>
</dbReference>
<sequence>MPAYLVRYTTSKGRVRKERMYAPDVAYLQGMLQRKQCWPLSIKVEESRHRSYKTKLKAADLISILDQIQIQLEVNINIDDAFRNLVDEFPRGKPRFVVSHISDQINSSGRVAEACGQFPRIFPDYIQQMVAVGESTGRLAQAFRRLVEYFQNADQLKATIVSACMYPAMIVMAMIAFIFVIFGFTVPQLMKVYLELEIVLPRATMIVLAISNFVKGNIIVLGILTAVSPFFLTMAFRSKLVRPMIDWFLAKAAIIGPITRDVCIARFATNMGALYESEIPIVQGLAICSRIAGNAVYNRGLAMVREAVEQGKTIAEGLKEAKIFPTMVVLTIRIGEENGKLDDSLRKLSDYHSRKAREKIERTLKLFEPCMLIGLVITVGILAYALLSPMMLMLEALSK</sequence>
<evidence type="ECO:0000256" key="7">
    <source>
        <dbReference type="SAM" id="Phobius"/>
    </source>
</evidence>
<evidence type="ECO:0000256" key="3">
    <source>
        <dbReference type="ARBA" id="ARBA00022475"/>
    </source>
</evidence>
<protein>
    <submittedName>
        <fullName evidence="9">Type II secretion protein F</fullName>
    </submittedName>
</protein>
<comment type="caution">
    <text evidence="9">The sequence shown here is derived from an EMBL/GenBank/DDBJ whole genome shotgun (WGS) entry which is preliminary data.</text>
</comment>
<feature type="domain" description="Type II secretion system protein GspF" evidence="8">
    <location>
        <begin position="267"/>
        <end position="389"/>
    </location>
</feature>
<reference evidence="9 10" key="1">
    <citation type="submission" date="2016-01" db="EMBL/GenBank/DDBJ databases">
        <title>High potential of lignocellulose degradation of a new Verrucomicrobia species.</title>
        <authorList>
            <person name="Wang Y."/>
            <person name="Shi Y."/>
            <person name="Qiu Z."/>
            <person name="Liu S."/>
            <person name="Yang H."/>
        </authorList>
    </citation>
    <scope>NUCLEOTIDE SEQUENCE [LARGE SCALE GENOMIC DNA]</scope>
    <source>
        <strain evidence="9 10">TSB47</strain>
    </source>
</reference>
<dbReference type="PANTHER" id="PTHR30012:SF0">
    <property type="entry name" value="TYPE II SECRETION SYSTEM PROTEIN F-RELATED"/>
    <property type="match status" value="1"/>
</dbReference>
<dbReference type="OrthoDB" id="9805682at2"/>
<proteinExistence type="inferred from homology"/>
<organism evidence="9 10">
    <name type="scientific">Termitidicoccus mucosus</name>
    <dbReference type="NCBI Taxonomy" id="1184151"/>
    <lineage>
        <taxon>Bacteria</taxon>
        <taxon>Pseudomonadati</taxon>
        <taxon>Verrucomicrobiota</taxon>
        <taxon>Opitutia</taxon>
        <taxon>Opitutales</taxon>
        <taxon>Opitutaceae</taxon>
        <taxon>Termitidicoccus</taxon>
    </lineage>
</organism>
<keyword evidence="10" id="KW-1185">Reference proteome</keyword>
<dbReference type="Gene3D" id="1.20.81.30">
    <property type="entry name" value="Type II secretion system (T2SS), domain F"/>
    <property type="match status" value="2"/>
</dbReference>
<dbReference type="GO" id="GO:0005886">
    <property type="term" value="C:plasma membrane"/>
    <property type="evidence" value="ECO:0007669"/>
    <property type="project" value="UniProtKB-SubCell"/>
</dbReference>
<evidence type="ECO:0000313" key="10">
    <source>
        <dbReference type="Proteomes" id="UP000078486"/>
    </source>
</evidence>
<dbReference type="RefSeq" id="WP_068770399.1">
    <property type="nucleotide sequence ID" value="NZ_CP109796.1"/>
</dbReference>